<keyword evidence="2" id="KW-1185">Reference proteome</keyword>
<name>A0A5B7JR36_PORTR</name>
<evidence type="ECO:0000313" key="2">
    <source>
        <dbReference type="Proteomes" id="UP000324222"/>
    </source>
</evidence>
<dbReference type="Proteomes" id="UP000324222">
    <property type="component" value="Unassembled WGS sequence"/>
</dbReference>
<dbReference type="AlphaFoldDB" id="A0A5B7JR36"/>
<organism evidence="1 2">
    <name type="scientific">Portunus trituberculatus</name>
    <name type="common">Swimming crab</name>
    <name type="synonym">Neptunus trituberculatus</name>
    <dbReference type="NCBI Taxonomy" id="210409"/>
    <lineage>
        <taxon>Eukaryota</taxon>
        <taxon>Metazoa</taxon>
        <taxon>Ecdysozoa</taxon>
        <taxon>Arthropoda</taxon>
        <taxon>Crustacea</taxon>
        <taxon>Multicrustacea</taxon>
        <taxon>Malacostraca</taxon>
        <taxon>Eumalacostraca</taxon>
        <taxon>Eucarida</taxon>
        <taxon>Decapoda</taxon>
        <taxon>Pleocyemata</taxon>
        <taxon>Brachyura</taxon>
        <taxon>Eubrachyura</taxon>
        <taxon>Portunoidea</taxon>
        <taxon>Portunidae</taxon>
        <taxon>Portuninae</taxon>
        <taxon>Portunus</taxon>
    </lineage>
</organism>
<comment type="caution">
    <text evidence="1">The sequence shown here is derived from an EMBL/GenBank/DDBJ whole genome shotgun (WGS) entry which is preliminary data.</text>
</comment>
<sequence length="31" mass="3545">MSLQRRKGQERAPIITSSVLGHIFTISFAHY</sequence>
<proteinExistence type="predicted"/>
<protein>
    <submittedName>
        <fullName evidence="1">Uncharacterized protein</fullName>
    </submittedName>
</protein>
<gene>
    <name evidence="1" type="ORF">E2C01_090795</name>
</gene>
<reference evidence="1 2" key="1">
    <citation type="submission" date="2019-05" db="EMBL/GenBank/DDBJ databases">
        <title>Another draft genome of Portunus trituberculatus and its Hox gene families provides insights of decapod evolution.</title>
        <authorList>
            <person name="Jeong J.-H."/>
            <person name="Song I."/>
            <person name="Kim S."/>
            <person name="Choi T."/>
            <person name="Kim D."/>
            <person name="Ryu S."/>
            <person name="Kim W."/>
        </authorList>
    </citation>
    <scope>NUCLEOTIDE SEQUENCE [LARGE SCALE GENOMIC DNA]</scope>
    <source>
        <tissue evidence="1">Muscle</tissue>
    </source>
</reference>
<dbReference type="EMBL" id="VSRR010102780">
    <property type="protein sequence ID" value="MPC95577.1"/>
    <property type="molecule type" value="Genomic_DNA"/>
</dbReference>
<evidence type="ECO:0000313" key="1">
    <source>
        <dbReference type="EMBL" id="MPC95577.1"/>
    </source>
</evidence>
<accession>A0A5B7JR36</accession>